<dbReference type="AlphaFoldDB" id="A0A7D3X9D8"/>
<feature type="region of interest" description="Disordered" evidence="1">
    <location>
        <begin position="94"/>
        <end position="113"/>
    </location>
</feature>
<accession>A0A7D3X9D8</accession>
<dbReference type="RefSeq" id="WP_173211876.1">
    <property type="nucleotide sequence ID" value="NZ_CP053921.1"/>
</dbReference>
<sequence length="320" mass="33992">MAEWVVEHGIGEQRALLLDGDRVLAAKLRWPGELHAGQPVKLTLYSKPTGASRGVARDAGGTEVLVDKLPAGLSEGMSFDAVITRAAIAETGRLKRPQARHASAGTATPDGSADIFERGNTLRRFAPGLWEEVWDAAASGEVSFPGGSLLFSVTPAMTVVDIDGDLPSRELALAAVPALARALPMFDLGGSIGIDFPTLEAKADRKAVDSALEDAFADWPHERTAMNGFGFVHIVARLDGPSLLHRFASSRVGMAARMALRRAEMVEGPGATLLSVHPALKAKLTPEWFAELERRTGRPTRVETNPGLAIEAAQAQSVPL</sequence>
<gene>
    <name evidence="2" type="ORF">HQR01_00615</name>
</gene>
<dbReference type="KEGG" id="emv:HQR01_00615"/>
<name>A0A7D3X9D8_9SPHN</name>
<evidence type="ECO:0000313" key="3">
    <source>
        <dbReference type="Proteomes" id="UP000504693"/>
    </source>
</evidence>
<dbReference type="Proteomes" id="UP000504693">
    <property type="component" value="Chromosome"/>
</dbReference>
<keyword evidence="3" id="KW-1185">Reference proteome</keyword>
<proteinExistence type="predicted"/>
<protein>
    <submittedName>
        <fullName evidence="2">Ribonuclease</fullName>
    </submittedName>
</protein>
<organism evidence="2 3">
    <name type="scientific">Erythrobacter mangrovi</name>
    <dbReference type="NCBI Taxonomy" id="2739433"/>
    <lineage>
        <taxon>Bacteria</taxon>
        <taxon>Pseudomonadati</taxon>
        <taxon>Pseudomonadota</taxon>
        <taxon>Alphaproteobacteria</taxon>
        <taxon>Sphingomonadales</taxon>
        <taxon>Erythrobacteraceae</taxon>
        <taxon>Erythrobacter/Porphyrobacter group</taxon>
        <taxon>Erythrobacter</taxon>
    </lineage>
</organism>
<evidence type="ECO:0000256" key="1">
    <source>
        <dbReference type="SAM" id="MobiDB-lite"/>
    </source>
</evidence>
<reference evidence="2 3" key="1">
    <citation type="submission" date="2020-05" db="EMBL/GenBank/DDBJ databases">
        <title>Erythrobacter mangrovi sp. nov., isolated from rhizosphere soil of mangrove plant (Kandelia candel).</title>
        <authorList>
            <person name="Ye Y.H."/>
        </authorList>
    </citation>
    <scope>NUCLEOTIDE SEQUENCE [LARGE SCALE GENOMIC DNA]</scope>
    <source>
        <strain evidence="2 3">EB310</strain>
    </source>
</reference>
<evidence type="ECO:0000313" key="2">
    <source>
        <dbReference type="EMBL" id="QKG69990.1"/>
    </source>
</evidence>
<dbReference type="EMBL" id="CP053921">
    <property type="protein sequence ID" value="QKG69990.1"/>
    <property type="molecule type" value="Genomic_DNA"/>
</dbReference>